<dbReference type="EMBL" id="CAJNOU010001704">
    <property type="protein sequence ID" value="CAF1242265.1"/>
    <property type="molecule type" value="Genomic_DNA"/>
</dbReference>
<proteinExistence type="predicted"/>
<gene>
    <name evidence="1" type="ORF">SEV965_LOCUS23288</name>
</gene>
<dbReference type="AlphaFoldDB" id="A0A814ZD81"/>
<sequence>MTKMLVVKIMILFKDALKSEDIFPLVGNVYRLPINGKEIREQVNVLKIGQTDISLEREVFDELSAKAISSTIMYQFKSIISNK</sequence>
<comment type="caution">
    <text evidence="1">The sequence shown here is derived from an EMBL/GenBank/DDBJ whole genome shotgun (WGS) entry which is preliminary data.</text>
</comment>
<dbReference type="Proteomes" id="UP000663889">
    <property type="component" value="Unassembled WGS sequence"/>
</dbReference>
<protein>
    <submittedName>
        <fullName evidence="1">Uncharacterized protein</fullName>
    </submittedName>
</protein>
<organism evidence="1 2">
    <name type="scientific">Rotaria sordida</name>
    <dbReference type="NCBI Taxonomy" id="392033"/>
    <lineage>
        <taxon>Eukaryota</taxon>
        <taxon>Metazoa</taxon>
        <taxon>Spiralia</taxon>
        <taxon>Gnathifera</taxon>
        <taxon>Rotifera</taxon>
        <taxon>Eurotatoria</taxon>
        <taxon>Bdelloidea</taxon>
        <taxon>Philodinida</taxon>
        <taxon>Philodinidae</taxon>
        <taxon>Rotaria</taxon>
    </lineage>
</organism>
<name>A0A814ZD81_9BILA</name>
<evidence type="ECO:0000313" key="1">
    <source>
        <dbReference type="EMBL" id="CAF1242265.1"/>
    </source>
</evidence>
<accession>A0A814ZD81</accession>
<evidence type="ECO:0000313" key="2">
    <source>
        <dbReference type="Proteomes" id="UP000663889"/>
    </source>
</evidence>
<reference evidence="1" key="1">
    <citation type="submission" date="2021-02" db="EMBL/GenBank/DDBJ databases">
        <authorList>
            <person name="Nowell W R."/>
        </authorList>
    </citation>
    <scope>NUCLEOTIDE SEQUENCE</scope>
</reference>